<evidence type="ECO:0000313" key="1">
    <source>
        <dbReference type="EMBL" id="KAA6388294.1"/>
    </source>
</evidence>
<reference evidence="1 2" key="1">
    <citation type="submission" date="2019-03" db="EMBL/GenBank/DDBJ databases">
        <title>Single cell metagenomics reveals metabolic interactions within the superorganism composed of flagellate Streblomastix strix and complex community of Bacteroidetes bacteria on its surface.</title>
        <authorList>
            <person name="Treitli S.C."/>
            <person name="Kolisko M."/>
            <person name="Husnik F."/>
            <person name="Keeling P."/>
            <person name="Hampl V."/>
        </authorList>
    </citation>
    <scope>NUCLEOTIDE SEQUENCE [LARGE SCALE GENOMIC DNA]</scope>
    <source>
        <strain evidence="1">ST1C</strain>
    </source>
</reference>
<accession>A0A5J4W032</accession>
<dbReference type="InterPro" id="IPR043502">
    <property type="entry name" value="DNA/RNA_pol_sf"/>
</dbReference>
<protein>
    <submittedName>
        <fullName evidence="1">Uncharacterized protein</fullName>
    </submittedName>
</protein>
<dbReference type="Proteomes" id="UP000324800">
    <property type="component" value="Unassembled WGS sequence"/>
</dbReference>
<evidence type="ECO:0000313" key="2">
    <source>
        <dbReference type="Proteomes" id="UP000324800"/>
    </source>
</evidence>
<feature type="non-terminal residue" evidence="1">
    <location>
        <position position="149"/>
    </location>
</feature>
<comment type="caution">
    <text evidence="1">The sequence shown here is derived from an EMBL/GenBank/DDBJ whole genome shotgun (WGS) entry which is preliminary data.</text>
</comment>
<organism evidence="1 2">
    <name type="scientific">Streblomastix strix</name>
    <dbReference type="NCBI Taxonomy" id="222440"/>
    <lineage>
        <taxon>Eukaryota</taxon>
        <taxon>Metamonada</taxon>
        <taxon>Preaxostyla</taxon>
        <taxon>Oxymonadida</taxon>
        <taxon>Streblomastigidae</taxon>
        <taxon>Streblomastix</taxon>
    </lineage>
</organism>
<gene>
    <name evidence="1" type="ORF">EZS28_016179</name>
</gene>
<dbReference type="SUPFAM" id="SSF56672">
    <property type="entry name" value="DNA/RNA polymerases"/>
    <property type="match status" value="1"/>
</dbReference>
<dbReference type="EMBL" id="SNRW01004039">
    <property type="protein sequence ID" value="KAA6388294.1"/>
    <property type="molecule type" value="Genomic_DNA"/>
</dbReference>
<proteinExistence type="predicted"/>
<name>A0A5J4W032_9EUKA</name>
<dbReference type="AlphaFoldDB" id="A0A5J4W032"/>
<sequence>MPARVSKIIKIREANDQNYRDTKRKEMMKIINSEDRFSEEKGQLFIASVKGHIDKNHINDHTNFRPIWGKRTYKTDEKIVDYCLFIIDDVEEIVLFNKHTAFKSFVESMTEKRQQAMREDNQAKQLYFKNILISSYGADGLNNEKFDKI</sequence>